<proteinExistence type="predicted"/>
<protein>
    <submittedName>
        <fullName evidence="2">Uncharacterized protein</fullName>
    </submittedName>
</protein>
<sequence>MPALRGRRVRLYRSELFQSVPHHSGVIDGYDCMISDQRVATDATQEKPNNSKLCFDVTTSYKLVCRVTLQETALRSAHVMRSQWERVRGTRPFHSGMVSPPKSERDRHKK</sequence>
<evidence type="ECO:0000313" key="2">
    <source>
        <dbReference type="EMBL" id="GBP34493.1"/>
    </source>
</evidence>
<dbReference type="EMBL" id="BGZK01000289">
    <property type="protein sequence ID" value="GBP34493.1"/>
    <property type="molecule type" value="Genomic_DNA"/>
</dbReference>
<accession>A0A4C1V6R0</accession>
<dbReference type="Proteomes" id="UP000299102">
    <property type="component" value="Unassembled WGS sequence"/>
</dbReference>
<evidence type="ECO:0000256" key="1">
    <source>
        <dbReference type="SAM" id="MobiDB-lite"/>
    </source>
</evidence>
<evidence type="ECO:0000313" key="3">
    <source>
        <dbReference type="Proteomes" id="UP000299102"/>
    </source>
</evidence>
<reference evidence="2 3" key="1">
    <citation type="journal article" date="2019" name="Commun. Biol.">
        <title>The bagworm genome reveals a unique fibroin gene that provides high tensile strength.</title>
        <authorList>
            <person name="Kono N."/>
            <person name="Nakamura H."/>
            <person name="Ohtoshi R."/>
            <person name="Tomita M."/>
            <person name="Numata K."/>
            <person name="Arakawa K."/>
        </authorList>
    </citation>
    <scope>NUCLEOTIDE SEQUENCE [LARGE SCALE GENOMIC DNA]</scope>
</reference>
<comment type="caution">
    <text evidence="2">The sequence shown here is derived from an EMBL/GenBank/DDBJ whole genome shotgun (WGS) entry which is preliminary data.</text>
</comment>
<name>A0A4C1V6R0_EUMVA</name>
<keyword evidence="3" id="KW-1185">Reference proteome</keyword>
<gene>
    <name evidence="2" type="ORF">EVAR_29888_1</name>
</gene>
<dbReference type="AlphaFoldDB" id="A0A4C1V6R0"/>
<feature type="region of interest" description="Disordered" evidence="1">
    <location>
        <begin position="89"/>
        <end position="110"/>
    </location>
</feature>
<organism evidence="2 3">
    <name type="scientific">Eumeta variegata</name>
    <name type="common">Bagworm moth</name>
    <name type="synonym">Eumeta japonica</name>
    <dbReference type="NCBI Taxonomy" id="151549"/>
    <lineage>
        <taxon>Eukaryota</taxon>
        <taxon>Metazoa</taxon>
        <taxon>Ecdysozoa</taxon>
        <taxon>Arthropoda</taxon>
        <taxon>Hexapoda</taxon>
        <taxon>Insecta</taxon>
        <taxon>Pterygota</taxon>
        <taxon>Neoptera</taxon>
        <taxon>Endopterygota</taxon>
        <taxon>Lepidoptera</taxon>
        <taxon>Glossata</taxon>
        <taxon>Ditrysia</taxon>
        <taxon>Tineoidea</taxon>
        <taxon>Psychidae</taxon>
        <taxon>Oiketicinae</taxon>
        <taxon>Eumeta</taxon>
    </lineage>
</organism>